<accession>A0A7S2PS89</accession>
<dbReference type="SUPFAM" id="SSF53448">
    <property type="entry name" value="Nucleotide-diphospho-sugar transferases"/>
    <property type="match status" value="1"/>
</dbReference>
<dbReference type="PANTHER" id="PTHR11183">
    <property type="entry name" value="GLYCOGENIN SUBFAMILY MEMBER"/>
    <property type="match status" value="1"/>
</dbReference>
<dbReference type="InterPro" id="IPR050587">
    <property type="entry name" value="GNT1/Glycosyltrans_8"/>
</dbReference>
<dbReference type="EMBL" id="HBGW01065913">
    <property type="protein sequence ID" value="CAD9613511.1"/>
    <property type="molecule type" value="Transcribed_RNA"/>
</dbReference>
<dbReference type="Gene3D" id="2.60.120.200">
    <property type="match status" value="1"/>
</dbReference>
<dbReference type="InterPro" id="IPR013320">
    <property type="entry name" value="ConA-like_dom_sf"/>
</dbReference>
<evidence type="ECO:0008006" key="2">
    <source>
        <dbReference type="Google" id="ProtNLM"/>
    </source>
</evidence>
<gene>
    <name evidence="1" type="ORF">BRAN1462_LOCUS42024</name>
</gene>
<dbReference type="Gene3D" id="3.90.550.10">
    <property type="entry name" value="Spore Coat Polysaccharide Biosynthesis Protein SpsA, Chain A"/>
    <property type="match status" value="1"/>
</dbReference>
<dbReference type="Pfam" id="PF13385">
    <property type="entry name" value="Laminin_G_3"/>
    <property type="match status" value="1"/>
</dbReference>
<dbReference type="InterPro" id="IPR029044">
    <property type="entry name" value="Nucleotide-diphossugar_trans"/>
</dbReference>
<dbReference type="SUPFAM" id="SSF49899">
    <property type="entry name" value="Concanavalin A-like lectins/glucanases"/>
    <property type="match status" value="1"/>
</dbReference>
<protein>
    <recommendedName>
        <fullName evidence="2">LamG-like jellyroll fold domain-containing protein</fullName>
    </recommendedName>
</protein>
<sequence>MGRHGAAGRHDAEQRHLRNFLPEVVSRPVTKLTRSPRFAYAMMAYDEPGQPLGESMWGAIAMARALQRLSDYPLLLLTNSTELPDGTDVVQVMKRLNAKVLPVYPVHMPGAHAWTFRRWNIAFWKLQIFLHTDYDKIIWLDGDSTLYRSVDWIFHLDGMWGQRDDWFCKLNQTKICSGILSVIPSVDDFDGMLKYAGQVGSMLTLGDQQLIEMYFRHVAKKPVNFLDDATASFGQCIGTVQQNDWSWGTRSRHNAWITPAFVHKSGGWGNTNNNAYSNVCFSHNMSRQRYVVGGVVLNACHFNPLAAHWRSFFCEAHQLLQTDIHSVKSFCSDACYYHGQHADGVACLAGAPRPLRGAISGSTGHRYPAHILPELVETGKPAPEAWRAQHLQPTPKPPKPAGTDEVNFLSLEMATWNCRGVCPSGGCCDDQDCALQCEHNPEISGRCQGFKFDKAKLICRVYAHLEPFWSSEGGHSGPNFQASLVYPGASLPAGGFTVTAKIRSKSHEACQDIMAWGDGEGSWMSVEFRLNKGNLLYGENPHRHADADTWRQVESANLQLNNGLWQDVAVSRHSSGEVALFVNGFRVQAGRIMRAQPVGLLPRARSCRVARTRDCIFKGQVTSIRIYDRALSDDMMYGLARSRLPSSGTS</sequence>
<proteinExistence type="predicted"/>
<name>A0A7S2PS89_9DINO</name>
<reference evidence="1" key="1">
    <citation type="submission" date="2021-01" db="EMBL/GenBank/DDBJ databases">
        <authorList>
            <person name="Corre E."/>
            <person name="Pelletier E."/>
            <person name="Niang G."/>
            <person name="Scheremetjew M."/>
            <person name="Finn R."/>
            <person name="Kale V."/>
            <person name="Holt S."/>
            <person name="Cochrane G."/>
            <person name="Meng A."/>
            <person name="Brown T."/>
            <person name="Cohen L."/>
        </authorList>
    </citation>
    <scope>NUCLEOTIDE SEQUENCE</scope>
    <source>
        <strain evidence="1">RCC3387</strain>
    </source>
</reference>
<dbReference type="AlphaFoldDB" id="A0A7S2PS89"/>
<evidence type="ECO:0000313" key="1">
    <source>
        <dbReference type="EMBL" id="CAD9613511.1"/>
    </source>
</evidence>
<organism evidence="1">
    <name type="scientific">Zooxanthella nutricula</name>
    <dbReference type="NCBI Taxonomy" id="1333877"/>
    <lineage>
        <taxon>Eukaryota</taxon>
        <taxon>Sar</taxon>
        <taxon>Alveolata</taxon>
        <taxon>Dinophyceae</taxon>
        <taxon>Peridiniales</taxon>
        <taxon>Peridiniales incertae sedis</taxon>
        <taxon>Zooxanthella</taxon>
    </lineage>
</organism>